<comment type="caution">
    <text evidence="1">The sequence shown here is derived from an EMBL/GenBank/DDBJ whole genome shotgun (WGS) entry which is preliminary data.</text>
</comment>
<gene>
    <name evidence="1" type="ORF">HNP47_003261</name>
    <name evidence="2" type="ORF">NJD11_11285</name>
</gene>
<reference evidence="1 3" key="1">
    <citation type="submission" date="2020-08" db="EMBL/GenBank/DDBJ databases">
        <title>Functional genomics of gut bacteria from endangered species of beetles.</title>
        <authorList>
            <person name="Carlos-Shanley C."/>
        </authorList>
    </citation>
    <scope>NUCLEOTIDE SEQUENCE [LARGE SCALE GENOMIC DNA]</scope>
    <source>
        <strain evidence="1 3">S00192</strain>
    </source>
</reference>
<reference evidence="2" key="2">
    <citation type="submission" date="2022-06" db="EMBL/GenBank/DDBJ databases">
        <authorList>
            <person name="Hesketh-Best P.J."/>
            <person name="Koch M.J."/>
        </authorList>
    </citation>
    <scope>NUCLEOTIDE SEQUENCE</scope>
    <source>
        <strain evidence="2">PC206-O</strain>
    </source>
</reference>
<sequence length="67" mass="7435">MSSRPTCLERAYQLAESGSCRDLREIAAALKREGFTGIRAQLEGRSLTNALRALYRSNFRQADEATG</sequence>
<proteinExistence type="predicted"/>
<name>A0A7W9L785_BREVE</name>
<dbReference type="EMBL" id="JAMYEC010000006">
    <property type="protein sequence ID" value="MDX2335518.1"/>
    <property type="molecule type" value="Genomic_DNA"/>
</dbReference>
<dbReference type="RefSeq" id="WP_184280365.1">
    <property type="nucleotide sequence ID" value="NZ_JACHLJ010000011.1"/>
</dbReference>
<protein>
    <submittedName>
        <fullName evidence="1">Esterase/lipase</fullName>
    </submittedName>
</protein>
<evidence type="ECO:0000313" key="2">
    <source>
        <dbReference type="EMBL" id="MDX2335518.1"/>
    </source>
</evidence>
<evidence type="ECO:0000313" key="3">
    <source>
        <dbReference type="Proteomes" id="UP000556201"/>
    </source>
</evidence>
<dbReference type="AlphaFoldDB" id="A0A7W9L785"/>
<organism evidence="1 3">
    <name type="scientific">Brevundimonas vesicularis</name>
    <name type="common">Pseudomonas vesicularis</name>
    <dbReference type="NCBI Taxonomy" id="41276"/>
    <lineage>
        <taxon>Bacteria</taxon>
        <taxon>Pseudomonadati</taxon>
        <taxon>Pseudomonadota</taxon>
        <taxon>Alphaproteobacteria</taxon>
        <taxon>Caulobacterales</taxon>
        <taxon>Caulobacteraceae</taxon>
        <taxon>Brevundimonas</taxon>
    </lineage>
</organism>
<accession>A0A7W9L785</accession>
<reference evidence="2 4" key="3">
    <citation type="journal article" date="2023" name="FEMS Microbes">
        <title>Whole genomes of deep-sea sponge-associated bacteria exhibit high novel natural product potential.</title>
        <authorList>
            <person name="Hesketh-Best P.J."/>
            <person name="January G.G."/>
            <person name="Koch M.J."/>
            <person name="Warburton P.J."/>
            <person name="Howell K.L."/>
            <person name="Upton M."/>
        </authorList>
    </citation>
    <scope>NUCLEOTIDE SEQUENCE [LARGE SCALE GENOMIC DNA]</scope>
    <source>
        <strain evidence="2 4">PC206-O</strain>
    </source>
</reference>
<dbReference type="Proteomes" id="UP001272940">
    <property type="component" value="Unassembled WGS sequence"/>
</dbReference>
<dbReference type="EMBL" id="JACHLJ010000011">
    <property type="protein sequence ID" value="MBB5773232.1"/>
    <property type="molecule type" value="Genomic_DNA"/>
</dbReference>
<dbReference type="Proteomes" id="UP000556201">
    <property type="component" value="Unassembled WGS sequence"/>
</dbReference>
<evidence type="ECO:0000313" key="1">
    <source>
        <dbReference type="EMBL" id="MBB5773232.1"/>
    </source>
</evidence>
<keyword evidence="4" id="KW-1185">Reference proteome</keyword>
<evidence type="ECO:0000313" key="4">
    <source>
        <dbReference type="Proteomes" id="UP001272940"/>
    </source>
</evidence>